<organism evidence="2 3">
    <name type="scientific">Macrosiphum euphorbiae</name>
    <name type="common">potato aphid</name>
    <dbReference type="NCBI Taxonomy" id="13131"/>
    <lineage>
        <taxon>Eukaryota</taxon>
        <taxon>Metazoa</taxon>
        <taxon>Ecdysozoa</taxon>
        <taxon>Arthropoda</taxon>
        <taxon>Hexapoda</taxon>
        <taxon>Insecta</taxon>
        <taxon>Pterygota</taxon>
        <taxon>Neoptera</taxon>
        <taxon>Paraneoptera</taxon>
        <taxon>Hemiptera</taxon>
        <taxon>Sternorrhyncha</taxon>
        <taxon>Aphidomorpha</taxon>
        <taxon>Aphidoidea</taxon>
        <taxon>Aphididae</taxon>
        <taxon>Macrosiphini</taxon>
        <taxon>Macrosiphum</taxon>
    </lineage>
</organism>
<name>A0AAV0WFT2_9HEMI</name>
<proteinExistence type="predicted"/>
<accession>A0AAV0WFT2</accession>
<dbReference type="EMBL" id="CARXXK010000002">
    <property type="protein sequence ID" value="CAI6354638.1"/>
    <property type="molecule type" value="Genomic_DNA"/>
</dbReference>
<reference evidence="2 3" key="1">
    <citation type="submission" date="2023-01" db="EMBL/GenBank/DDBJ databases">
        <authorList>
            <person name="Whitehead M."/>
        </authorList>
    </citation>
    <scope>NUCLEOTIDE SEQUENCE [LARGE SCALE GENOMIC DNA]</scope>
</reference>
<keyword evidence="3" id="KW-1185">Reference proteome</keyword>
<dbReference type="AlphaFoldDB" id="A0AAV0WFT2"/>
<dbReference type="Proteomes" id="UP001160148">
    <property type="component" value="Unassembled WGS sequence"/>
</dbReference>
<sequence>MNSSSQKNITPILTKINTRSNSKNLQCSTSSNDLMETLQSFPKEFLRSVESQSTVHISKFNELKCDLKELSSLVTDLKAENTILKEDILARSIQ</sequence>
<protein>
    <submittedName>
        <fullName evidence="2">Uncharacterized protein</fullName>
    </submittedName>
</protein>
<comment type="caution">
    <text evidence="2">The sequence shown here is derived from an EMBL/GenBank/DDBJ whole genome shotgun (WGS) entry which is preliminary data.</text>
</comment>
<feature type="coiled-coil region" evidence="1">
    <location>
        <begin position="60"/>
        <end position="87"/>
    </location>
</feature>
<evidence type="ECO:0000313" key="2">
    <source>
        <dbReference type="EMBL" id="CAI6354638.1"/>
    </source>
</evidence>
<evidence type="ECO:0000256" key="1">
    <source>
        <dbReference type="SAM" id="Coils"/>
    </source>
</evidence>
<evidence type="ECO:0000313" key="3">
    <source>
        <dbReference type="Proteomes" id="UP001160148"/>
    </source>
</evidence>
<gene>
    <name evidence="2" type="ORF">MEUPH1_LOCUS10603</name>
</gene>
<keyword evidence="1" id="KW-0175">Coiled coil</keyword>